<dbReference type="Proteomes" id="UP000580344">
    <property type="component" value="Unassembled WGS sequence"/>
</dbReference>
<keyword evidence="1" id="KW-1133">Transmembrane helix</keyword>
<protein>
    <submittedName>
        <fullName evidence="2">Uncharacterized protein</fullName>
    </submittedName>
</protein>
<accession>A0ABX1WM15</accession>
<keyword evidence="1" id="KW-0812">Transmembrane</keyword>
<dbReference type="EMBL" id="JABFOQ010000015">
    <property type="protein sequence ID" value="NOJ75699.1"/>
    <property type="molecule type" value="Genomic_DNA"/>
</dbReference>
<name>A0ABX1WM15_9FLAO</name>
<proteinExistence type="predicted"/>
<evidence type="ECO:0000256" key="1">
    <source>
        <dbReference type="SAM" id="Phobius"/>
    </source>
</evidence>
<evidence type="ECO:0000313" key="3">
    <source>
        <dbReference type="Proteomes" id="UP000580344"/>
    </source>
</evidence>
<sequence length="157" mass="18566">MNKKQPKLSDKIDVLIDQIVDLNKTINESNVSNQKLKTNSNQNSDSLFSNDTILIQKTISKLYEIQTSNILKQLTEFEKSISERTLKRFKQIFILVILLIFCNLFFMIFNQKAINNIDDKSKDDEKTMMIEFFKENPKNYATYLDWVDKNRVRKSNQ</sequence>
<keyword evidence="1" id="KW-0472">Membrane</keyword>
<gene>
    <name evidence="2" type="ORF">HMH06_07635</name>
</gene>
<feature type="transmembrane region" description="Helical" evidence="1">
    <location>
        <begin position="92"/>
        <end position="109"/>
    </location>
</feature>
<keyword evidence="3" id="KW-1185">Reference proteome</keyword>
<comment type="caution">
    <text evidence="2">The sequence shown here is derived from an EMBL/GenBank/DDBJ whole genome shotgun (WGS) entry which is preliminary data.</text>
</comment>
<dbReference type="RefSeq" id="WP_171623009.1">
    <property type="nucleotide sequence ID" value="NZ_JABFOQ010000015.1"/>
</dbReference>
<reference evidence="2 3" key="1">
    <citation type="submission" date="2020-05" db="EMBL/GenBank/DDBJ databases">
        <title>Tigecycline resistant gene in Empedobacter stercoris.</title>
        <authorList>
            <person name="Chen Y."/>
            <person name="Cheng Y."/>
            <person name="Zhou K."/>
        </authorList>
    </citation>
    <scope>NUCLEOTIDE SEQUENCE [LARGE SCALE GENOMIC DNA]</scope>
    <source>
        <strain evidence="2 3">ES202</strain>
    </source>
</reference>
<organism evidence="2 3">
    <name type="scientific">Empedobacter stercoris</name>
    <dbReference type="NCBI Taxonomy" id="1628248"/>
    <lineage>
        <taxon>Bacteria</taxon>
        <taxon>Pseudomonadati</taxon>
        <taxon>Bacteroidota</taxon>
        <taxon>Flavobacteriia</taxon>
        <taxon>Flavobacteriales</taxon>
        <taxon>Weeksellaceae</taxon>
        <taxon>Empedobacter</taxon>
    </lineage>
</organism>
<evidence type="ECO:0000313" key="2">
    <source>
        <dbReference type="EMBL" id="NOJ75699.1"/>
    </source>
</evidence>